<comment type="caution">
    <text evidence="2">The sequence shown here is derived from an EMBL/GenBank/DDBJ whole genome shotgun (WGS) entry which is preliminary data.</text>
</comment>
<evidence type="ECO:0000313" key="3">
    <source>
        <dbReference type="Proteomes" id="UP000005324"/>
    </source>
</evidence>
<name>D5RHV1_9PROT</name>
<keyword evidence="3" id="KW-1185">Reference proteome</keyword>
<accession>D5RHV1</accession>
<reference evidence="2 3" key="1">
    <citation type="submission" date="2010-04" db="EMBL/GenBank/DDBJ databases">
        <authorList>
            <person name="Qin X."/>
            <person name="Bachman B."/>
            <person name="Battles P."/>
            <person name="Bell A."/>
            <person name="Bess C."/>
            <person name="Bickham C."/>
            <person name="Chaboub L."/>
            <person name="Chen D."/>
            <person name="Coyle M."/>
            <person name="Deiros D.R."/>
            <person name="Dinh H."/>
            <person name="Forbes L."/>
            <person name="Fowler G."/>
            <person name="Francisco L."/>
            <person name="Fu Q."/>
            <person name="Gubbala S."/>
            <person name="Hale W."/>
            <person name="Han Y."/>
            <person name="Hemphill L."/>
            <person name="Highlander S.K."/>
            <person name="Hirani K."/>
            <person name="Hogues M."/>
            <person name="Jackson L."/>
            <person name="Jakkamsetti A."/>
            <person name="Javaid M."/>
            <person name="Jiang H."/>
            <person name="Korchina V."/>
            <person name="Kovar C."/>
            <person name="Lara F."/>
            <person name="Lee S."/>
            <person name="Mata R."/>
            <person name="Mathew T."/>
            <person name="Moen C."/>
            <person name="Morales K."/>
            <person name="Munidasa M."/>
            <person name="Nazareth L."/>
            <person name="Ngo R."/>
            <person name="Nguyen L."/>
            <person name="Okwuonu G."/>
            <person name="Ongeri F."/>
            <person name="Patil S."/>
            <person name="Petrosino J."/>
            <person name="Pham C."/>
            <person name="Pham P."/>
            <person name="Pu L.-L."/>
            <person name="Puazo M."/>
            <person name="Raj R."/>
            <person name="Reid J."/>
            <person name="Rouhana J."/>
            <person name="Saada N."/>
            <person name="Shang Y."/>
            <person name="Simmons D."/>
            <person name="Thornton R."/>
            <person name="Warren J."/>
            <person name="Weissenberger G."/>
            <person name="Zhang J."/>
            <person name="Zhang L."/>
            <person name="Zhou C."/>
            <person name="Zhu D."/>
            <person name="Muzny D."/>
            <person name="Worley K."/>
            <person name="Gibbs R."/>
        </authorList>
    </citation>
    <scope>NUCLEOTIDE SEQUENCE [LARGE SCALE GENOMIC DNA]</scope>
    <source>
        <strain evidence="2 3">ATCC 49957</strain>
    </source>
</reference>
<sequence length="106" mass="11610">LVRVLAQRLAITALARGLARLALARRGLGRVLALGEGRGGAQQRQRGQQRKRMARGHAMCPSVMGGFSPDNPAGPDRVSAAAPPRPRVGFARPPRYMRLFWRGWTE</sequence>
<feature type="compositionally biased region" description="Low complexity" evidence="1">
    <location>
        <begin position="35"/>
        <end position="46"/>
    </location>
</feature>
<evidence type="ECO:0000256" key="1">
    <source>
        <dbReference type="SAM" id="MobiDB-lite"/>
    </source>
</evidence>
<proteinExistence type="predicted"/>
<dbReference type="Proteomes" id="UP000005324">
    <property type="component" value="Unassembled WGS sequence"/>
</dbReference>
<gene>
    <name evidence="2" type="ORF">HMPREF0731_0661</name>
</gene>
<feature type="non-terminal residue" evidence="2">
    <location>
        <position position="1"/>
    </location>
</feature>
<dbReference type="AlphaFoldDB" id="D5RHV1"/>
<dbReference type="HOGENOM" id="CLU_2215582_0_0_5"/>
<protein>
    <submittedName>
        <fullName evidence="2">Uncharacterized protein</fullName>
    </submittedName>
</protein>
<feature type="region of interest" description="Disordered" evidence="1">
    <location>
        <begin position="35"/>
        <end position="87"/>
    </location>
</feature>
<dbReference type="EMBL" id="ADVL01000115">
    <property type="protein sequence ID" value="EFH13116.1"/>
    <property type="molecule type" value="Genomic_DNA"/>
</dbReference>
<organism evidence="2 3">
    <name type="scientific">Pseudoroseomonas cervicalis ATCC 49957</name>
    <dbReference type="NCBI Taxonomy" id="525371"/>
    <lineage>
        <taxon>Bacteria</taxon>
        <taxon>Pseudomonadati</taxon>
        <taxon>Pseudomonadota</taxon>
        <taxon>Alphaproteobacteria</taxon>
        <taxon>Acetobacterales</taxon>
        <taxon>Roseomonadaceae</taxon>
        <taxon>Roseomonas</taxon>
    </lineage>
</organism>
<evidence type="ECO:0000313" key="2">
    <source>
        <dbReference type="EMBL" id="EFH13116.1"/>
    </source>
</evidence>